<proteinExistence type="predicted"/>
<feature type="transmembrane region" description="Helical" evidence="1">
    <location>
        <begin position="26"/>
        <end position="51"/>
    </location>
</feature>
<dbReference type="RefSeq" id="WP_171405209.1">
    <property type="nucleotide sequence ID" value="NZ_JBHRSF010000174.1"/>
</dbReference>
<keyword evidence="1" id="KW-0472">Membrane</keyword>
<keyword evidence="1" id="KW-1133">Transmembrane helix</keyword>
<organism evidence="2 3">
    <name type="scientific">Acinetobacter sichuanensis</name>
    <dbReference type="NCBI Taxonomy" id="2136183"/>
    <lineage>
        <taxon>Bacteria</taxon>
        <taxon>Pseudomonadati</taxon>
        <taxon>Pseudomonadota</taxon>
        <taxon>Gammaproteobacteria</taxon>
        <taxon>Moraxellales</taxon>
        <taxon>Moraxellaceae</taxon>
        <taxon>Acinetobacter</taxon>
    </lineage>
</organism>
<name>A0ABV7BKR8_9GAMM</name>
<reference evidence="3" key="1">
    <citation type="journal article" date="2019" name="Int. J. Syst. Evol. Microbiol.">
        <title>The Global Catalogue of Microorganisms (GCM) 10K type strain sequencing project: providing services to taxonomists for standard genome sequencing and annotation.</title>
        <authorList>
            <consortium name="The Broad Institute Genomics Platform"/>
            <consortium name="The Broad Institute Genome Sequencing Center for Infectious Disease"/>
            <person name="Wu L."/>
            <person name="Ma J."/>
        </authorList>
    </citation>
    <scope>NUCLEOTIDE SEQUENCE [LARGE SCALE GENOMIC DNA]</scope>
    <source>
        <strain evidence="3">KCTC 62575</strain>
    </source>
</reference>
<dbReference type="Proteomes" id="UP001595455">
    <property type="component" value="Unassembled WGS sequence"/>
</dbReference>
<keyword evidence="3" id="KW-1185">Reference proteome</keyword>
<evidence type="ECO:0000256" key="1">
    <source>
        <dbReference type="SAM" id="Phobius"/>
    </source>
</evidence>
<evidence type="ECO:0000313" key="3">
    <source>
        <dbReference type="Proteomes" id="UP001595455"/>
    </source>
</evidence>
<comment type="caution">
    <text evidence="2">The sequence shown here is derived from an EMBL/GenBank/DDBJ whole genome shotgun (WGS) entry which is preliminary data.</text>
</comment>
<gene>
    <name evidence="2" type="ORF">ACFODO_23890</name>
</gene>
<evidence type="ECO:0000313" key="2">
    <source>
        <dbReference type="EMBL" id="MFC2998237.1"/>
    </source>
</evidence>
<keyword evidence="1" id="KW-0812">Transmembrane</keyword>
<protein>
    <submittedName>
        <fullName evidence="2">Uncharacterized protein</fullName>
    </submittedName>
</protein>
<sequence>MSKFTKGKFKIHPKEGVEMDGNLSPYLRFCIGTAILLFAASPFLCALAYFLKGQ</sequence>
<dbReference type="EMBL" id="JBHRSF010000174">
    <property type="protein sequence ID" value="MFC2998237.1"/>
    <property type="molecule type" value="Genomic_DNA"/>
</dbReference>
<accession>A0ABV7BKR8</accession>